<dbReference type="NCBIfam" id="TIGR00040">
    <property type="entry name" value="yfcE"/>
    <property type="match status" value="1"/>
</dbReference>
<dbReference type="KEGG" id="psyo:PB01_12635"/>
<dbReference type="OrthoDB" id="9800565at2"/>
<name>A0A5J6SNS4_9BACI</name>
<dbReference type="Gene3D" id="3.60.21.10">
    <property type="match status" value="1"/>
</dbReference>
<sequence length="166" mass="19182">MKLLVFSDTHGDTKTMEQVIQVHQDVDAVIHCGDSELDFSYFENKSVHVVKGNCDFDPNFPNEITFQVKNETIYVTHGHLYQIKSTLLPIYYRAQEVQASVVFFGHSHLLGAEVNNGILFVNPGSIHQPRGRKEKSYAIVEKLDKQWRVSFFSEEHRLLEQVHFEC</sequence>
<proteinExistence type="inferred from homology"/>
<organism evidence="4 5">
    <name type="scientific">Psychrobacillus glaciei</name>
    <dbReference type="NCBI Taxonomy" id="2283160"/>
    <lineage>
        <taxon>Bacteria</taxon>
        <taxon>Bacillati</taxon>
        <taxon>Bacillota</taxon>
        <taxon>Bacilli</taxon>
        <taxon>Bacillales</taxon>
        <taxon>Bacillaceae</taxon>
        <taxon>Psychrobacillus</taxon>
    </lineage>
</organism>
<comment type="similarity">
    <text evidence="1 2">Belongs to the metallophosphoesterase superfamily. YfcE family.</text>
</comment>
<evidence type="ECO:0000313" key="5">
    <source>
        <dbReference type="Proteomes" id="UP000325517"/>
    </source>
</evidence>
<dbReference type="RefSeq" id="WP_151700514.1">
    <property type="nucleotide sequence ID" value="NZ_CP031223.1"/>
</dbReference>
<protein>
    <recommendedName>
        <fullName evidence="2">Phosphoesterase</fullName>
        <ecNumber evidence="2">3.1.4.-</ecNumber>
    </recommendedName>
</protein>
<dbReference type="AlphaFoldDB" id="A0A5J6SNS4"/>
<evidence type="ECO:0000256" key="2">
    <source>
        <dbReference type="RuleBase" id="RU362039"/>
    </source>
</evidence>
<dbReference type="Pfam" id="PF12850">
    <property type="entry name" value="Metallophos_2"/>
    <property type="match status" value="1"/>
</dbReference>
<dbReference type="GO" id="GO:0046872">
    <property type="term" value="F:metal ion binding"/>
    <property type="evidence" value="ECO:0007669"/>
    <property type="project" value="UniProtKB-KW"/>
</dbReference>
<keyword evidence="2" id="KW-0479">Metal-binding</keyword>
<evidence type="ECO:0000256" key="1">
    <source>
        <dbReference type="ARBA" id="ARBA00008950"/>
    </source>
</evidence>
<dbReference type="PANTHER" id="PTHR11124">
    <property type="entry name" value="VACUOLAR SORTING PROTEIN VPS29"/>
    <property type="match status" value="1"/>
</dbReference>
<feature type="domain" description="Calcineurin-like phosphoesterase" evidence="3">
    <location>
        <begin position="1"/>
        <end position="141"/>
    </location>
</feature>
<evidence type="ECO:0000259" key="3">
    <source>
        <dbReference type="Pfam" id="PF12850"/>
    </source>
</evidence>
<dbReference type="InterPro" id="IPR041802">
    <property type="entry name" value="MPP_YfcE"/>
</dbReference>
<dbReference type="CDD" id="cd00841">
    <property type="entry name" value="MPP_YfcE"/>
    <property type="match status" value="1"/>
</dbReference>
<accession>A0A5J6SNS4</accession>
<dbReference type="InterPro" id="IPR029052">
    <property type="entry name" value="Metallo-depent_PP-like"/>
</dbReference>
<dbReference type="EC" id="3.1.4.-" evidence="2"/>
<comment type="cofactor">
    <cofactor evidence="2">
        <name>a divalent metal cation</name>
        <dbReference type="ChEBI" id="CHEBI:60240"/>
    </cofactor>
</comment>
<dbReference type="EMBL" id="CP031223">
    <property type="protein sequence ID" value="QFF99608.1"/>
    <property type="molecule type" value="Genomic_DNA"/>
</dbReference>
<dbReference type="GO" id="GO:0016787">
    <property type="term" value="F:hydrolase activity"/>
    <property type="evidence" value="ECO:0007669"/>
    <property type="project" value="UniProtKB-UniRule"/>
</dbReference>
<gene>
    <name evidence="4" type="ORF">PB01_12635</name>
</gene>
<keyword evidence="5" id="KW-1185">Reference proteome</keyword>
<dbReference type="InterPro" id="IPR000979">
    <property type="entry name" value="Phosphodiesterase_MJ0936/Vps29"/>
</dbReference>
<reference evidence="4 5" key="1">
    <citation type="submission" date="2018-07" db="EMBL/GenBank/DDBJ databases">
        <title>Complete genome sequence of Psychrobacillus sp. PB01, isolated from iceberg, and comparative genome analysis of Psychrobacillus strains.</title>
        <authorList>
            <person name="Lee P.C."/>
        </authorList>
    </citation>
    <scope>NUCLEOTIDE SEQUENCE [LARGE SCALE GENOMIC DNA]</scope>
    <source>
        <strain evidence="4 5">PB01</strain>
    </source>
</reference>
<dbReference type="InterPro" id="IPR024654">
    <property type="entry name" value="Calcineurin-like_PHP_lpxH"/>
</dbReference>
<dbReference type="Proteomes" id="UP000325517">
    <property type="component" value="Chromosome"/>
</dbReference>
<dbReference type="SUPFAM" id="SSF56300">
    <property type="entry name" value="Metallo-dependent phosphatases"/>
    <property type="match status" value="1"/>
</dbReference>
<evidence type="ECO:0000313" key="4">
    <source>
        <dbReference type="EMBL" id="QFF99608.1"/>
    </source>
</evidence>